<keyword evidence="1" id="KW-0560">Oxidoreductase</keyword>
<keyword evidence="5" id="KW-1185">Reference proteome</keyword>
<dbReference type="SUPFAM" id="SSF51735">
    <property type="entry name" value="NAD(P)-binding Rossmann-fold domains"/>
    <property type="match status" value="1"/>
</dbReference>
<name>A0ABW3B3W0_9FLAO</name>
<evidence type="ECO:0000313" key="4">
    <source>
        <dbReference type="EMBL" id="MFD0797521.1"/>
    </source>
</evidence>
<dbReference type="Pfam" id="PF02826">
    <property type="entry name" value="2-Hacid_dh_C"/>
    <property type="match status" value="1"/>
</dbReference>
<dbReference type="CDD" id="cd12164">
    <property type="entry name" value="GDH_like_2"/>
    <property type="match status" value="1"/>
</dbReference>
<evidence type="ECO:0000259" key="3">
    <source>
        <dbReference type="Pfam" id="PF02826"/>
    </source>
</evidence>
<feature type="domain" description="D-isomer specific 2-hydroxyacid dehydrogenase NAD-binding" evidence="3">
    <location>
        <begin position="102"/>
        <end position="274"/>
    </location>
</feature>
<keyword evidence="2" id="KW-0520">NAD</keyword>
<reference evidence="5" key="1">
    <citation type="journal article" date="2019" name="Int. J. Syst. Evol. Microbiol.">
        <title>The Global Catalogue of Microorganisms (GCM) 10K type strain sequencing project: providing services to taxonomists for standard genome sequencing and annotation.</title>
        <authorList>
            <consortium name="The Broad Institute Genomics Platform"/>
            <consortium name="The Broad Institute Genome Sequencing Center for Infectious Disease"/>
            <person name="Wu L."/>
            <person name="Ma J."/>
        </authorList>
    </citation>
    <scope>NUCLEOTIDE SEQUENCE [LARGE SCALE GENOMIC DNA]</scope>
    <source>
        <strain evidence="5">CCUG 61948</strain>
    </source>
</reference>
<proteinExistence type="predicted"/>
<dbReference type="Proteomes" id="UP001597012">
    <property type="component" value="Unassembled WGS sequence"/>
</dbReference>
<dbReference type="Gene3D" id="3.40.50.720">
    <property type="entry name" value="NAD(P)-binding Rossmann-like Domain"/>
    <property type="match status" value="2"/>
</dbReference>
<dbReference type="InterPro" id="IPR036291">
    <property type="entry name" value="NAD(P)-bd_dom_sf"/>
</dbReference>
<sequence length="309" mass="34160">MAIVVIRQDNKIDAWKHALLKANSQLKVYNYLEEHPKEEITMALIWKHPKGSLKDYPNLKCIASAGAGVDYIFDDASVPEHIPITRVVDPYLASDMSEHVLAAIVAELKNFNTYKVQQTQAVWKTTAYRRIADVTVGIMGLGELGALTGKDLVKAGFKVQGWSKNKKSIEGITTFVGDSGLGTFLSGTNFLVCLLPLTPETTGILNTPLFEQLPKGAYIINVARGGHLVDADLIAQLDSNHLSGACLDVYHEEPLPSAHPFWKHPKIFMTPHYASVSDTNSVVPQILENYENLQKGKKLNNVVHREKGY</sequence>
<evidence type="ECO:0000256" key="1">
    <source>
        <dbReference type="ARBA" id="ARBA00023002"/>
    </source>
</evidence>
<dbReference type="InterPro" id="IPR029753">
    <property type="entry name" value="D-isomer_DH_CS"/>
</dbReference>
<comment type="caution">
    <text evidence="4">The sequence shown here is derived from an EMBL/GenBank/DDBJ whole genome shotgun (WGS) entry which is preliminary data.</text>
</comment>
<organism evidence="4 5">
    <name type="scientific">Maribacter chungangensis</name>
    <dbReference type="NCBI Taxonomy" id="1069117"/>
    <lineage>
        <taxon>Bacteria</taxon>
        <taxon>Pseudomonadati</taxon>
        <taxon>Bacteroidota</taxon>
        <taxon>Flavobacteriia</taxon>
        <taxon>Flavobacteriales</taxon>
        <taxon>Flavobacteriaceae</taxon>
        <taxon>Maribacter</taxon>
    </lineage>
</organism>
<gene>
    <name evidence="4" type="ORF">ACFQZJ_08620</name>
</gene>
<dbReference type="PANTHER" id="PTHR43333:SF1">
    <property type="entry name" value="D-ISOMER SPECIFIC 2-HYDROXYACID DEHYDROGENASE NAD-BINDING DOMAIN-CONTAINING PROTEIN"/>
    <property type="match status" value="1"/>
</dbReference>
<dbReference type="PROSITE" id="PS00671">
    <property type="entry name" value="D_2_HYDROXYACID_DH_3"/>
    <property type="match status" value="1"/>
</dbReference>
<evidence type="ECO:0000313" key="5">
    <source>
        <dbReference type="Proteomes" id="UP001597012"/>
    </source>
</evidence>
<dbReference type="SUPFAM" id="SSF52283">
    <property type="entry name" value="Formate/glycerate dehydrogenase catalytic domain-like"/>
    <property type="match status" value="1"/>
</dbReference>
<dbReference type="PANTHER" id="PTHR43333">
    <property type="entry name" value="2-HACID_DH_C DOMAIN-CONTAINING PROTEIN"/>
    <property type="match status" value="1"/>
</dbReference>
<accession>A0ABW3B3W0</accession>
<evidence type="ECO:0000256" key="2">
    <source>
        <dbReference type="ARBA" id="ARBA00023027"/>
    </source>
</evidence>
<dbReference type="InterPro" id="IPR006140">
    <property type="entry name" value="D-isomer_DH_NAD-bd"/>
</dbReference>
<protein>
    <submittedName>
        <fullName evidence="4">2-hydroxyacid dehydrogenase</fullName>
    </submittedName>
</protein>
<dbReference type="RefSeq" id="WP_379933875.1">
    <property type="nucleotide sequence ID" value="NZ_JBHTHY010000006.1"/>
</dbReference>
<dbReference type="EMBL" id="JBHTHY010000006">
    <property type="protein sequence ID" value="MFD0797521.1"/>
    <property type="molecule type" value="Genomic_DNA"/>
</dbReference>